<dbReference type="STRING" id="1284.SHYC_10800"/>
<evidence type="ECO:0000256" key="3">
    <source>
        <dbReference type="ARBA" id="ARBA00023277"/>
    </source>
</evidence>
<dbReference type="Proteomes" id="UP000285625">
    <property type="component" value="Unassembled WGS sequence"/>
</dbReference>
<dbReference type="HOGENOM" id="CLU_049611_1_1_9"/>
<dbReference type="GO" id="GO:0042802">
    <property type="term" value="F:identical protein binding"/>
    <property type="evidence" value="ECO:0007669"/>
    <property type="project" value="TreeGrafter"/>
</dbReference>
<comment type="caution">
    <text evidence="4">Lacks conserved residue(s) required for the propagation of feature annotation.</text>
</comment>
<feature type="active site" description="For ring-opening step" evidence="4">
    <location>
        <position position="144"/>
    </location>
</feature>
<organism evidence="6 7">
    <name type="scientific">Staphylococcus hyicus</name>
    <dbReference type="NCBI Taxonomy" id="1284"/>
    <lineage>
        <taxon>Bacteria</taxon>
        <taxon>Bacillati</taxon>
        <taxon>Bacillota</taxon>
        <taxon>Bacilli</taxon>
        <taxon>Bacillales</taxon>
        <taxon>Staphylococcaceae</taxon>
        <taxon>Staphylococcus</taxon>
    </lineage>
</organism>
<evidence type="ECO:0000256" key="1">
    <source>
        <dbReference type="ARBA" id="ARBA00000644"/>
    </source>
</evidence>
<comment type="pathway">
    <text evidence="4">Amino-sugar metabolism; N-acetylneuraminate degradation; D-fructose 6-phosphate from N-acetylneuraminate: step 5/5.</text>
</comment>
<dbReference type="NCBIfam" id="TIGR00502">
    <property type="entry name" value="nagB"/>
    <property type="match status" value="1"/>
</dbReference>
<comment type="caution">
    <text evidence="6">The sequence shown here is derived from an EMBL/GenBank/DDBJ whole genome shotgun (WGS) entry which is preliminary data.</text>
</comment>
<evidence type="ECO:0000256" key="2">
    <source>
        <dbReference type="ARBA" id="ARBA00022801"/>
    </source>
</evidence>
<dbReference type="GO" id="GO:0005975">
    <property type="term" value="P:carbohydrate metabolic process"/>
    <property type="evidence" value="ECO:0007669"/>
    <property type="project" value="InterPro"/>
</dbReference>
<feature type="active site" description="Proton acceptor; for ring-opening step" evidence="4">
    <location>
        <position position="139"/>
    </location>
</feature>
<feature type="domain" description="Glucosamine/galactosamine-6-phosphate isomerase" evidence="5">
    <location>
        <begin position="13"/>
        <end position="226"/>
    </location>
</feature>
<name>A0A0A8HS46_STAHY</name>
<comment type="catalytic activity">
    <reaction evidence="1 4">
        <text>alpha-D-glucosamine 6-phosphate + H2O = beta-D-fructose 6-phosphate + NH4(+)</text>
        <dbReference type="Rhea" id="RHEA:12172"/>
        <dbReference type="ChEBI" id="CHEBI:15377"/>
        <dbReference type="ChEBI" id="CHEBI:28938"/>
        <dbReference type="ChEBI" id="CHEBI:57634"/>
        <dbReference type="ChEBI" id="CHEBI:75989"/>
        <dbReference type="EC" id="3.5.99.6"/>
    </reaction>
</comment>
<protein>
    <recommendedName>
        <fullName evidence="4">Glucosamine-6-phosphate deaminase</fullName>
        <ecNumber evidence="4">3.5.99.6</ecNumber>
    </recommendedName>
    <alternativeName>
        <fullName evidence="4">GlcN6P deaminase</fullName>
        <shortName evidence="4">GNPDA</shortName>
    </alternativeName>
    <alternativeName>
        <fullName evidence="4">Glucosamine-6-phosphate isomerase</fullName>
    </alternativeName>
</protein>
<evidence type="ECO:0000313" key="6">
    <source>
        <dbReference type="EMBL" id="RIO46816.1"/>
    </source>
</evidence>
<dbReference type="RefSeq" id="WP_039646998.1">
    <property type="nucleotide sequence ID" value="NZ_CP008747.1"/>
</dbReference>
<dbReference type="HAMAP" id="MF_01241">
    <property type="entry name" value="GlcN6P_deamin"/>
    <property type="match status" value="1"/>
</dbReference>
<dbReference type="Gene3D" id="3.40.50.1360">
    <property type="match status" value="1"/>
</dbReference>
<dbReference type="GO" id="GO:0006046">
    <property type="term" value="P:N-acetylglucosamine catabolic process"/>
    <property type="evidence" value="ECO:0007669"/>
    <property type="project" value="UniProtKB-UniRule"/>
</dbReference>
<dbReference type="EC" id="3.5.99.6" evidence="4"/>
<keyword evidence="2 4" id="KW-0378">Hydrolase</keyword>
<proteinExistence type="inferred from homology"/>
<sequence>MKVTNLGTKDRVSCYVATELYQFMLHQPHARLGLATGGTMVDMYGHLVALLNKNNLDVSHIHTFNLDEYVGLHATHPESYNHYMHQILFNRYPKFTEAFLHIPNGDVDDVNKEAKRYEAILDQEGPIDIQILGIGQNGHIGFNEPGTSFDTETHCVNLTESTIEANSRYFENKRDVPRQAISMGLQSIMKAKRIILIALGPHKKAAMTRLMTGEVTPDLPASILHRHPNVEVFVDDEAMPNS</sequence>
<reference evidence="6 7" key="1">
    <citation type="journal article" date="2016" name="Front. Microbiol.">
        <title>Comprehensive Phylogenetic Analysis of Bovine Non-aureus Staphylococci Species Based on Whole-Genome Sequencing.</title>
        <authorList>
            <person name="Naushad S."/>
            <person name="Barkema H.W."/>
            <person name="Luby C."/>
            <person name="Condas L.A."/>
            <person name="Nobrega D.B."/>
            <person name="Carson D.A."/>
            <person name="De Buck J."/>
        </authorList>
    </citation>
    <scope>NUCLEOTIDE SEQUENCE [LARGE SCALE GENOMIC DNA]</scope>
    <source>
        <strain evidence="6 7">SNUC 5959</strain>
    </source>
</reference>
<evidence type="ECO:0000259" key="5">
    <source>
        <dbReference type="Pfam" id="PF01182"/>
    </source>
</evidence>
<evidence type="ECO:0000256" key="4">
    <source>
        <dbReference type="HAMAP-Rule" id="MF_01241"/>
    </source>
</evidence>
<dbReference type="UniPathway" id="UPA00629">
    <property type="reaction ID" value="UER00684"/>
</dbReference>
<dbReference type="InterPro" id="IPR037171">
    <property type="entry name" value="NagB/RpiA_transferase-like"/>
</dbReference>
<dbReference type="AlphaFoldDB" id="A0A0A8HS46"/>
<dbReference type="InterPro" id="IPR018321">
    <property type="entry name" value="Glucosamine6P_isomerase_CS"/>
</dbReference>
<comment type="function">
    <text evidence="4">Catalyzes the reversible isomerization-deamination of glucosamine 6-phosphate (GlcN6P) to form fructose 6-phosphate (Fru6P) and ammonium ion.</text>
</comment>
<keyword evidence="3 4" id="KW-0119">Carbohydrate metabolism</keyword>
<dbReference type="SUPFAM" id="SSF100950">
    <property type="entry name" value="NagB/RpiA/CoA transferase-like"/>
    <property type="match status" value="1"/>
</dbReference>
<dbReference type="PANTHER" id="PTHR11280">
    <property type="entry name" value="GLUCOSAMINE-6-PHOSPHATE ISOMERASE"/>
    <property type="match status" value="1"/>
</dbReference>
<dbReference type="GO" id="GO:0019262">
    <property type="term" value="P:N-acetylneuraminate catabolic process"/>
    <property type="evidence" value="ECO:0007669"/>
    <property type="project" value="UniProtKB-UniRule"/>
</dbReference>
<dbReference type="InterPro" id="IPR004547">
    <property type="entry name" value="Glucosamine6P_isomerase"/>
</dbReference>
<dbReference type="GO" id="GO:0005737">
    <property type="term" value="C:cytoplasm"/>
    <property type="evidence" value="ECO:0007669"/>
    <property type="project" value="TreeGrafter"/>
</dbReference>
<dbReference type="Pfam" id="PF01182">
    <property type="entry name" value="Glucosamine_iso"/>
    <property type="match status" value="1"/>
</dbReference>
<dbReference type="FunFam" id="3.40.50.1360:FF:000003">
    <property type="entry name" value="Glucosamine-6-phosphate deaminase"/>
    <property type="match status" value="1"/>
</dbReference>
<evidence type="ECO:0000313" key="7">
    <source>
        <dbReference type="Proteomes" id="UP000285625"/>
    </source>
</evidence>
<dbReference type="GO" id="GO:0006043">
    <property type="term" value="P:glucosamine catabolic process"/>
    <property type="evidence" value="ECO:0007669"/>
    <property type="project" value="TreeGrafter"/>
</dbReference>
<comment type="similarity">
    <text evidence="4">Belongs to the glucosamine/galactosamine-6-phosphate isomerase family. NagB subfamily.</text>
</comment>
<feature type="active site" description="Proton acceptor; for enolization step" evidence="4">
    <location>
        <position position="67"/>
    </location>
</feature>
<dbReference type="CDD" id="cd01399">
    <property type="entry name" value="GlcN6P_deaminase"/>
    <property type="match status" value="1"/>
</dbReference>
<dbReference type="KEGG" id="shu:SHYC_10800"/>
<feature type="active site" description="For ring-opening step" evidence="4">
    <location>
        <position position="137"/>
    </location>
</feature>
<dbReference type="GO" id="GO:0004342">
    <property type="term" value="F:glucosamine-6-phosphate deaminase activity"/>
    <property type="evidence" value="ECO:0007669"/>
    <property type="project" value="UniProtKB-UniRule"/>
</dbReference>
<dbReference type="EMBL" id="QXVO01000007">
    <property type="protein sequence ID" value="RIO46816.1"/>
    <property type="molecule type" value="Genomic_DNA"/>
</dbReference>
<dbReference type="GeneID" id="41073928"/>
<dbReference type="InterPro" id="IPR006148">
    <property type="entry name" value="Glc/Gal-6P_isomerase"/>
</dbReference>
<gene>
    <name evidence="4 6" type="primary">nagB</name>
    <name evidence="6" type="ORF">BUZ57_03670</name>
</gene>
<accession>A0A0A8HS46</accession>
<dbReference type="PANTHER" id="PTHR11280:SF5">
    <property type="entry name" value="GLUCOSAMINE-6-PHOSPHATE ISOMERASE"/>
    <property type="match status" value="1"/>
</dbReference>
<dbReference type="PROSITE" id="PS01161">
    <property type="entry name" value="GLC_GALNAC_ISOMERASE"/>
    <property type="match status" value="1"/>
</dbReference>